<dbReference type="EMBL" id="JAVIJP010000066">
    <property type="protein sequence ID" value="KAL3619620.1"/>
    <property type="molecule type" value="Genomic_DNA"/>
</dbReference>
<protein>
    <submittedName>
        <fullName evidence="1">Uncharacterized protein</fullName>
    </submittedName>
</protein>
<accession>A0ABD3BQ67</accession>
<dbReference type="Proteomes" id="UP001632038">
    <property type="component" value="Unassembled WGS sequence"/>
</dbReference>
<comment type="caution">
    <text evidence="1">The sequence shown here is derived from an EMBL/GenBank/DDBJ whole genome shotgun (WGS) entry which is preliminary data.</text>
</comment>
<sequence length="142" mass="16149">MDSRAIPVSEQGQGDASVLEVELRPQKRARTTESPNVDFGELLTRILEGVRRENELCVKRVMREVREIQEMARHVGHGLVYENARFSKLIEDPTECMETPAIDAYMRILHLSPEFAGCHPEGKGKFVVLGSYFFAFSENVPR</sequence>
<gene>
    <name evidence="1" type="ORF">CASFOL_034532</name>
</gene>
<organism evidence="1 2">
    <name type="scientific">Castilleja foliolosa</name>
    <dbReference type="NCBI Taxonomy" id="1961234"/>
    <lineage>
        <taxon>Eukaryota</taxon>
        <taxon>Viridiplantae</taxon>
        <taxon>Streptophyta</taxon>
        <taxon>Embryophyta</taxon>
        <taxon>Tracheophyta</taxon>
        <taxon>Spermatophyta</taxon>
        <taxon>Magnoliopsida</taxon>
        <taxon>eudicotyledons</taxon>
        <taxon>Gunneridae</taxon>
        <taxon>Pentapetalae</taxon>
        <taxon>asterids</taxon>
        <taxon>lamiids</taxon>
        <taxon>Lamiales</taxon>
        <taxon>Orobanchaceae</taxon>
        <taxon>Pedicularideae</taxon>
        <taxon>Castillejinae</taxon>
        <taxon>Castilleja</taxon>
    </lineage>
</organism>
<dbReference type="AlphaFoldDB" id="A0ABD3BQ67"/>
<keyword evidence="2" id="KW-1185">Reference proteome</keyword>
<name>A0ABD3BQ67_9LAMI</name>
<evidence type="ECO:0000313" key="1">
    <source>
        <dbReference type="EMBL" id="KAL3619620.1"/>
    </source>
</evidence>
<proteinExistence type="predicted"/>
<evidence type="ECO:0000313" key="2">
    <source>
        <dbReference type="Proteomes" id="UP001632038"/>
    </source>
</evidence>
<reference evidence="2" key="1">
    <citation type="journal article" date="2024" name="IScience">
        <title>Strigolactones Initiate the Formation of Haustorium-like Structures in Castilleja.</title>
        <authorList>
            <person name="Buerger M."/>
            <person name="Peterson D."/>
            <person name="Chory J."/>
        </authorList>
    </citation>
    <scope>NUCLEOTIDE SEQUENCE [LARGE SCALE GENOMIC DNA]</scope>
</reference>